<keyword evidence="2" id="KW-0723">Serine/threonine-protein kinase</keyword>
<evidence type="ECO:0000256" key="1">
    <source>
        <dbReference type="ARBA" id="ARBA00012513"/>
    </source>
</evidence>
<keyword evidence="8" id="KW-0067">ATP-binding</keyword>
<evidence type="ECO:0000313" key="12">
    <source>
        <dbReference type="EMBL" id="KIM92307.1"/>
    </source>
</evidence>
<dbReference type="InterPro" id="IPR036322">
    <property type="entry name" value="WD40_repeat_dom_sf"/>
</dbReference>
<dbReference type="PANTHER" id="PTHR17583:SF0">
    <property type="entry name" value="PHOSPHOINOSITIDE 3-KINASE REGULATORY SUBUNIT 4"/>
    <property type="match status" value="1"/>
</dbReference>
<dbReference type="OrthoDB" id="242910at2759"/>
<dbReference type="GO" id="GO:0016236">
    <property type="term" value="P:macroautophagy"/>
    <property type="evidence" value="ECO:0007669"/>
    <property type="project" value="InterPro"/>
</dbReference>
<dbReference type="PROSITE" id="PS50011">
    <property type="entry name" value="PROTEIN_KINASE_DOM"/>
    <property type="match status" value="1"/>
</dbReference>
<accession>A0A0C3CRL2</accession>
<feature type="repeat" description="WD" evidence="9">
    <location>
        <begin position="1217"/>
        <end position="1258"/>
    </location>
</feature>
<evidence type="ECO:0000256" key="4">
    <source>
        <dbReference type="ARBA" id="ARBA00022679"/>
    </source>
</evidence>
<dbReference type="PROSITE" id="PS50294">
    <property type="entry name" value="WD_REPEATS_REGION"/>
    <property type="match status" value="1"/>
</dbReference>
<dbReference type="GO" id="GO:0006623">
    <property type="term" value="P:protein targeting to vacuole"/>
    <property type="evidence" value="ECO:0007669"/>
    <property type="project" value="TreeGrafter"/>
</dbReference>
<dbReference type="GO" id="GO:0004674">
    <property type="term" value="F:protein serine/threonine kinase activity"/>
    <property type="evidence" value="ECO:0007669"/>
    <property type="project" value="UniProtKB-KW"/>
</dbReference>
<dbReference type="InterPro" id="IPR011009">
    <property type="entry name" value="Kinase-like_dom_sf"/>
</dbReference>
<dbReference type="InterPro" id="IPR016024">
    <property type="entry name" value="ARM-type_fold"/>
</dbReference>
<dbReference type="Gene3D" id="1.10.510.10">
    <property type="entry name" value="Transferase(Phosphotransferase) domain 1"/>
    <property type="match status" value="1"/>
</dbReference>
<dbReference type="SMART" id="SM00220">
    <property type="entry name" value="S_TKc"/>
    <property type="match status" value="1"/>
</dbReference>
<dbReference type="InterPro" id="IPR019775">
    <property type="entry name" value="WD40_repeat_CS"/>
</dbReference>
<reference evidence="13" key="2">
    <citation type="submission" date="2015-01" db="EMBL/GenBank/DDBJ databases">
        <title>Evolutionary Origins and Diversification of the Mycorrhizal Mutualists.</title>
        <authorList>
            <consortium name="DOE Joint Genome Institute"/>
            <consortium name="Mycorrhizal Genomics Consortium"/>
            <person name="Kohler A."/>
            <person name="Kuo A."/>
            <person name="Nagy L.G."/>
            <person name="Floudas D."/>
            <person name="Copeland A."/>
            <person name="Barry K.W."/>
            <person name="Cichocki N."/>
            <person name="Veneault-Fourrey C."/>
            <person name="LaButti K."/>
            <person name="Lindquist E.A."/>
            <person name="Lipzen A."/>
            <person name="Lundell T."/>
            <person name="Morin E."/>
            <person name="Murat C."/>
            <person name="Riley R."/>
            <person name="Ohm R."/>
            <person name="Sun H."/>
            <person name="Tunlid A."/>
            <person name="Henrissat B."/>
            <person name="Grigoriev I.V."/>
            <person name="Hibbett D.S."/>
            <person name="Martin F."/>
        </authorList>
    </citation>
    <scope>NUCLEOTIDE SEQUENCE [LARGE SCALE GENOMIC DNA]</scope>
    <source>
        <strain evidence="13">F 1598</strain>
    </source>
</reference>
<protein>
    <recommendedName>
        <fullName evidence="1">non-specific serine/threonine protein kinase</fullName>
        <ecNumber evidence="1">2.7.11.1</ecNumber>
    </recommendedName>
</protein>
<dbReference type="FunFam" id="1.10.510.10:FF:000497">
    <property type="entry name" value="Phosphoinositide 3-kinase regulatory subunit"/>
    <property type="match status" value="1"/>
</dbReference>
<dbReference type="GO" id="GO:0034272">
    <property type="term" value="C:phosphatidylinositol 3-kinase complex, class III, type II"/>
    <property type="evidence" value="ECO:0007669"/>
    <property type="project" value="TreeGrafter"/>
</dbReference>
<dbReference type="GO" id="GO:0005770">
    <property type="term" value="C:late endosome"/>
    <property type="evidence" value="ECO:0007669"/>
    <property type="project" value="TreeGrafter"/>
</dbReference>
<dbReference type="GO" id="GO:0005524">
    <property type="term" value="F:ATP binding"/>
    <property type="evidence" value="ECO:0007669"/>
    <property type="project" value="UniProtKB-KW"/>
</dbReference>
<feature type="compositionally biased region" description="Low complexity" evidence="10">
    <location>
        <begin position="1065"/>
        <end position="1078"/>
    </location>
</feature>
<dbReference type="InterPro" id="IPR045162">
    <property type="entry name" value="Vps15-like"/>
</dbReference>
<feature type="region of interest" description="Disordered" evidence="10">
    <location>
        <begin position="1109"/>
        <end position="1141"/>
    </location>
</feature>
<evidence type="ECO:0000259" key="11">
    <source>
        <dbReference type="PROSITE" id="PS50011"/>
    </source>
</evidence>
<evidence type="ECO:0000256" key="7">
    <source>
        <dbReference type="ARBA" id="ARBA00022777"/>
    </source>
</evidence>
<dbReference type="PROSITE" id="PS00108">
    <property type="entry name" value="PROTEIN_KINASE_ST"/>
    <property type="match status" value="1"/>
</dbReference>
<feature type="repeat" description="WD" evidence="9">
    <location>
        <begin position="1578"/>
        <end position="1601"/>
    </location>
</feature>
<dbReference type="EC" id="2.7.11.1" evidence="1"/>
<reference evidence="12 13" key="1">
    <citation type="submission" date="2014-04" db="EMBL/GenBank/DDBJ databases">
        <authorList>
            <consortium name="DOE Joint Genome Institute"/>
            <person name="Kuo A."/>
            <person name="Tarkka M."/>
            <person name="Buscot F."/>
            <person name="Kohler A."/>
            <person name="Nagy L.G."/>
            <person name="Floudas D."/>
            <person name="Copeland A."/>
            <person name="Barry K.W."/>
            <person name="Cichocki N."/>
            <person name="Veneault-Fourrey C."/>
            <person name="LaButti K."/>
            <person name="Lindquist E.A."/>
            <person name="Lipzen A."/>
            <person name="Lundell T."/>
            <person name="Morin E."/>
            <person name="Murat C."/>
            <person name="Sun H."/>
            <person name="Tunlid A."/>
            <person name="Henrissat B."/>
            <person name="Grigoriev I.V."/>
            <person name="Hibbett D.S."/>
            <person name="Martin F."/>
            <person name="Nordberg H.P."/>
            <person name="Cantor M.N."/>
            <person name="Hua S.X."/>
        </authorList>
    </citation>
    <scope>NUCLEOTIDE SEQUENCE [LARGE SCALE GENOMIC DNA]</scope>
    <source>
        <strain evidence="12 13">F 1598</strain>
    </source>
</reference>
<dbReference type="Pfam" id="PF22956">
    <property type="entry name" value="VPS15-like_hel"/>
    <property type="match status" value="1"/>
</dbReference>
<feature type="compositionally biased region" description="Polar residues" evidence="10">
    <location>
        <begin position="350"/>
        <end position="378"/>
    </location>
</feature>
<sequence length="1698" mass="187790">MGNTQSASTLTRTTGALDSFVAELAGDIIYEKSLGSSRFLKTVKCRHRNGYMVIKIFIKPDPGLSLRSYYRRLKMEREVLSDIANVYNYQTFVETDKAGYIVRQWVASNLYDRISTRPFLSIIEKKWIAFQLLNALRDARNRKISHGDIKSENILVTSWNWVYLSDFASYKPTYLPLDDPSDFSFFFDTSGRRICYIAPERFYTAATNPEISAKKYKLATDETEGKRDGKVTEAMDCFSAGCVIAELFLEGAPLFTLSQLFKYREGEFNVDSYLSAIDDEGVSNAIKQMIALDPSARPTFDTLLHTSRGTVFPESFYSFLHNYVSSVNDLPTPSPFSPIVPSTSAASTIGTHSIAPSTSSNSTFRPNTTSGFSNTPSAEPSDGVLPTDSDHRMERIWADYESVEPYLIPDIGDETVMDVKVDYGSSAGSSKPFQDILPVELHIPNRESKLRGAFHSGLRAATEDGPALIILSLVSANIRNCSFPSSKVRALDVLLALSPHLTDEAKLDRMVPYIVDLLHEDAAIVRAAGLRTLMQVLMLVTVITPSNATIFPEYIIPNIKYLVRDPEISVRCMYAQCIVQLADTAVRYLEMGQALKAHGTFKLSPEANEYDDAHFEISYDASIQDLQNSIQEQLSALLMDPSSVVKRAVLHNISSLCIFLGRQKTNDVLLSHMITYLNDRDWLLRYAFFESIVDVAACAGGRSLEEYILPLMIQALSDVEETVVAKVLAALTSLCELGLFQKMRIWELMSATLGFLYHPNTWIRQGERLLSLYTVSMTLLLKGAAAFIAIAAKHLPSTDVWCILYPSLRHFLRSDVKVIDEQSLLTAMKPPVSRKVFDAAVLWAMKADKSNFWRSHKRAASKFESPRESVISVRKSGSVIARNKSEEDELQLSKLQNLGMTSSDEGKLLAIRDYILRLANAMSSFASRLSLEPETEKNIRTIGDVELPKLGVVPQTVFLKSRASDLTSGASRTSRKFANDTSSRTTTLGTPRTSRASSVDHGLGGAPFEDLRRRLATINASASSLTLGPAARDHRHPVSLQQPSSSRHSGLDATGLPSTSDRPGSPTESVVSNTNSSSLRPLHRLHVGSTDGQKAAAAVGSSKTIATGLLEAPSKLRSDGSPERSGRSSPHSITGTIRGVQRQRVPSLLPISTYDGQEPGISNLLENLYLDNNKELQHEFGPKVHDGPVRRRNAVRQNFAPRDGSNRRSEATLIAHLASHSDSITGLAVSPDHMFFVSASDDKTVKVWDTARLERNVTSKPRHTYGQHHARVKCVCILESVHCFASAADDGSLHVVRIHVSPSGALPKYNKLQVIREHHVDHPGEYITCMFHYNTDASSNLVYATTHSIVTLLDLRTMRVLQTMQNPRHFGPITCLCLDRKRTWIIVGTSMGILTLWDRRFGLLLKSWKVGQASASKSTRIHQCVVHPTKGRGKWVMVALETLRASADHVPITLIEVWDVEQSLLIETFLMKTTFTSTEAPVEESQEIIGVDAEPNPAAAIATLVRSRQGILPAKLSKRTQSSSSSIPQDHASLFPSPTIRAIVVGSEFGGHQSIHRTEINDLTSEHNSHSRSLGRGFMISGSEDRRIRLWDIARLERTTILSGIESENEKPSYSTIRSSTGTASANVEAWPDSTIAASNANRPPQRMSLITHNQQNLLKSHQDIITSLACIDSPFRGGIVSGDRAGVIKVWRIDSDH</sequence>
<dbReference type="Proteomes" id="UP000054166">
    <property type="component" value="Unassembled WGS sequence"/>
</dbReference>
<dbReference type="InterPro" id="IPR000719">
    <property type="entry name" value="Prot_kinase_dom"/>
</dbReference>
<dbReference type="InterPro" id="IPR011989">
    <property type="entry name" value="ARM-like"/>
</dbReference>
<keyword evidence="7" id="KW-0418">Kinase</keyword>
<keyword evidence="6" id="KW-0547">Nucleotide-binding</keyword>
<dbReference type="SUPFAM" id="SSF56112">
    <property type="entry name" value="Protein kinase-like (PK-like)"/>
    <property type="match status" value="1"/>
</dbReference>
<evidence type="ECO:0000256" key="8">
    <source>
        <dbReference type="ARBA" id="ARBA00022840"/>
    </source>
</evidence>
<dbReference type="GO" id="GO:0034271">
    <property type="term" value="C:phosphatidylinositol 3-kinase complex, class III, type I"/>
    <property type="evidence" value="ECO:0007669"/>
    <property type="project" value="TreeGrafter"/>
</dbReference>
<dbReference type="SUPFAM" id="SSF50978">
    <property type="entry name" value="WD40 repeat-like"/>
    <property type="match status" value="1"/>
</dbReference>
<dbReference type="GO" id="GO:0045324">
    <property type="term" value="P:late endosome to vacuole transport"/>
    <property type="evidence" value="ECO:0007669"/>
    <property type="project" value="InterPro"/>
</dbReference>
<keyword evidence="3 9" id="KW-0853">WD repeat</keyword>
<dbReference type="Pfam" id="PF00069">
    <property type="entry name" value="Pkinase"/>
    <property type="match status" value="1"/>
</dbReference>
<feature type="region of interest" description="Disordered" evidence="10">
    <location>
        <begin position="350"/>
        <end position="389"/>
    </location>
</feature>
<dbReference type="HOGENOM" id="CLU_001696_0_1_1"/>
<dbReference type="InterPro" id="IPR008271">
    <property type="entry name" value="Ser/Thr_kinase_AS"/>
</dbReference>
<dbReference type="SMART" id="SM00320">
    <property type="entry name" value="WD40"/>
    <property type="match status" value="5"/>
</dbReference>
<dbReference type="PANTHER" id="PTHR17583">
    <property type="entry name" value="PHOSPHOINOSITIDE 3-KINASE REGULATORY SUBUNIT 4"/>
    <property type="match status" value="1"/>
</dbReference>
<evidence type="ECO:0000256" key="10">
    <source>
        <dbReference type="SAM" id="MobiDB-lite"/>
    </source>
</evidence>
<dbReference type="CDD" id="cd13980">
    <property type="entry name" value="STKc_Vps15"/>
    <property type="match status" value="1"/>
</dbReference>
<feature type="compositionally biased region" description="Basic and acidic residues" evidence="10">
    <location>
        <begin position="1114"/>
        <end position="1126"/>
    </location>
</feature>
<organism evidence="12 13">
    <name type="scientific">Piloderma croceum (strain F 1598)</name>
    <dbReference type="NCBI Taxonomy" id="765440"/>
    <lineage>
        <taxon>Eukaryota</taxon>
        <taxon>Fungi</taxon>
        <taxon>Dikarya</taxon>
        <taxon>Basidiomycota</taxon>
        <taxon>Agaricomycotina</taxon>
        <taxon>Agaricomycetes</taxon>
        <taxon>Agaricomycetidae</taxon>
        <taxon>Atheliales</taxon>
        <taxon>Atheliaceae</taxon>
        <taxon>Piloderma</taxon>
    </lineage>
</organism>
<keyword evidence="13" id="KW-1185">Reference proteome</keyword>
<evidence type="ECO:0000256" key="5">
    <source>
        <dbReference type="ARBA" id="ARBA00022737"/>
    </source>
</evidence>
<dbReference type="Pfam" id="PF00400">
    <property type="entry name" value="WD40"/>
    <property type="match status" value="2"/>
</dbReference>
<dbReference type="InterPro" id="IPR001680">
    <property type="entry name" value="WD40_rpt"/>
</dbReference>
<feature type="compositionally biased region" description="Polar residues" evidence="10">
    <location>
        <begin position="979"/>
        <end position="997"/>
    </location>
</feature>
<dbReference type="InterPro" id="IPR055231">
    <property type="entry name" value="2AA_helical"/>
</dbReference>
<dbReference type="Gene3D" id="2.130.10.10">
    <property type="entry name" value="YVTN repeat-like/Quinoprotein amine dehydrogenase"/>
    <property type="match status" value="2"/>
</dbReference>
<dbReference type="STRING" id="765440.A0A0C3CRL2"/>
<keyword evidence="4" id="KW-0808">Transferase</keyword>
<evidence type="ECO:0000313" key="13">
    <source>
        <dbReference type="Proteomes" id="UP000054166"/>
    </source>
</evidence>
<name>A0A0C3CRL2_PILCF</name>
<proteinExistence type="predicted"/>
<evidence type="ECO:0000256" key="6">
    <source>
        <dbReference type="ARBA" id="ARBA00022741"/>
    </source>
</evidence>
<evidence type="ECO:0000256" key="3">
    <source>
        <dbReference type="ARBA" id="ARBA00022574"/>
    </source>
</evidence>
<dbReference type="EMBL" id="KN832970">
    <property type="protein sequence ID" value="KIM92307.1"/>
    <property type="molecule type" value="Genomic_DNA"/>
</dbReference>
<evidence type="ECO:0000256" key="2">
    <source>
        <dbReference type="ARBA" id="ARBA00022527"/>
    </source>
</evidence>
<feature type="region of interest" description="Disordered" evidence="10">
    <location>
        <begin position="969"/>
        <end position="1006"/>
    </location>
</feature>
<dbReference type="SUPFAM" id="SSF48371">
    <property type="entry name" value="ARM repeat"/>
    <property type="match status" value="1"/>
</dbReference>
<dbReference type="Gene3D" id="1.25.10.10">
    <property type="entry name" value="Leucine-rich Repeat Variant"/>
    <property type="match status" value="1"/>
</dbReference>
<feature type="compositionally biased region" description="Polar residues" evidence="10">
    <location>
        <begin position="1039"/>
        <end position="1048"/>
    </location>
</feature>
<keyword evidence="5" id="KW-0677">Repeat</keyword>
<dbReference type="InParanoid" id="A0A0C3CRL2"/>
<dbReference type="FunCoup" id="A0A0C3CRL2">
    <property type="interactions" value="344"/>
</dbReference>
<feature type="domain" description="Protein kinase" evidence="11">
    <location>
        <begin position="28"/>
        <end position="320"/>
    </location>
</feature>
<gene>
    <name evidence="12" type="ORF">PILCRDRAFT_118214</name>
</gene>
<evidence type="ECO:0000256" key="9">
    <source>
        <dbReference type="PROSITE-ProRule" id="PRU00221"/>
    </source>
</evidence>
<dbReference type="InterPro" id="IPR015943">
    <property type="entry name" value="WD40/YVTN_repeat-like_dom_sf"/>
</dbReference>
<dbReference type="PROSITE" id="PS00678">
    <property type="entry name" value="WD_REPEATS_1"/>
    <property type="match status" value="1"/>
</dbReference>
<dbReference type="GO" id="GO:0071561">
    <property type="term" value="C:nucleus-vacuole junction"/>
    <property type="evidence" value="ECO:0007669"/>
    <property type="project" value="TreeGrafter"/>
</dbReference>
<feature type="region of interest" description="Disordered" evidence="10">
    <location>
        <begin position="1026"/>
        <end position="1081"/>
    </location>
</feature>
<dbReference type="PROSITE" id="PS50082">
    <property type="entry name" value="WD_REPEATS_2"/>
    <property type="match status" value="2"/>
</dbReference>